<keyword evidence="1" id="KW-0472">Membrane</keyword>
<dbReference type="AlphaFoldDB" id="A0A4Q1BTC5"/>
<evidence type="ECO:0000313" key="2">
    <source>
        <dbReference type="EMBL" id="RXK41321.1"/>
    </source>
</evidence>
<sequence length="285" mass="31153">MGLGDIGGDITDAGKGAATTITDAGKTVATTATEVATTVADGAGGVINTAAGAVGTGISAAGGIVGDVGSLTGEAATIQKWVNLYEKYKTILIVVLALLAFCILWSWISMFYQWCKCCLGCAKCWGHCCEGTYRYCLCPTLRCTEKCGIKCWKEDRKLYKKMREKRRLAKEQGREYTDEEHESQFKCLPEGVKEEMRDHRNLSWKSKTSTEEGGIEGDRVPCCDSTYCIGRRCGRVPLPGTEEEAGKVRWYGHLEHWTGKVGYSLGHCRKPGKVKDVEKGGYDEA</sequence>
<gene>
    <name evidence="2" type="ORF">M231_01471</name>
</gene>
<dbReference type="EMBL" id="SDIL01000010">
    <property type="protein sequence ID" value="RXK41321.1"/>
    <property type="molecule type" value="Genomic_DNA"/>
</dbReference>
<keyword evidence="3" id="KW-1185">Reference proteome</keyword>
<reference evidence="2 3" key="1">
    <citation type="submission" date="2016-06" db="EMBL/GenBank/DDBJ databases">
        <title>Evolution of pathogenesis and genome organization in the Tremellales.</title>
        <authorList>
            <person name="Cuomo C."/>
            <person name="Litvintseva A."/>
            <person name="Heitman J."/>
            <person name="Chen Y."/>
            <person name="Sun S."/>
            <person name="Springer D."/>
            <person name="Dromer F."/>
            <person name="Young S."/>
            <person name="Zeng Q."/>
            <person name="Chapman S."/>
            <person name="Gujja S."/>
            <person name="Saif S."/>
            <person name="Birren B."/>
        </authorList>
    </citation>
    <scope>NUCLEOTIDE SEQUENCE [LARGE SCALE GENOMIC DNA]</scope>
    <source>
        <strain evidence="2 3">ATCC 28783</strain>
    </source>
</reference>
<accession>A0A4Q1BTC5</accession>
<keyword evidence="1" id="KW-1133">Transmembrane helix</keyword>
<protein>
    <submittedName>
        <fullName evidence="2">Uncharacterized protein</fullName>
    </submittedName>
</protein>
<comment type="caution">
    <text evidence="2">The sequence shown here is derived from an EMBL/GenBank/DDBJ whole genome shotgun (WGS) entry which is preliminary data.</text>
</comment>
<proteinExistence type="predicted"/>
<evidence type="ECO:0000256" key="1">
    <source>
        <dbReference type="SAM" id="Phobius"/>
    </source>
</evidence>
<dbReference type="VEuPathDB" id="FungiDB:TREMEDRAFT_65479"/>
<organism evidence="2 3">
    <name type="scientific">Tremella mesenterica</name>
    <name type="common">Jelly fungus</name>
    <dbReference type="NCBI Taxonomy" id="5217"/>
    <lineage>
        <taxon>Eukaryota</taxon>
        <taxon>Fungi</taxon>
        <taxon>Dikarya</taxon>
        <taxon>Basidiomycota</taxon>
        <taxon>Agaricomycotina</taxon>
        <taxon>Tremellomycetes</taxon>
        <taxon>Tremellales</taxon>
        <taxon>Tremellaceae</taxon>
        <taxon>Tremella</taxon>
    </lineage>
</organism>
<evidence type="ECO:0000313" key="3">
    <source>
        <dbReference type="Proteomes" id="UP000289152"/>
    </source>
</evidence>
<keyword evidence="1" id="KW-0812">Transmembrane</keyword>
<feature type="transmembrane region" description="Helical" evidence="1">
    <location>
        <begin position="90"/>
        <end position="114"/>
    </location>
</feature>
<name>A0A4Q1BTC5_TREME</name>
<dbReference type="InParanoid" id="A0A4Q1BTC5"/>
<dbReference type="Proteomes" id="UP000289152">
    <property type="component" value="Unassembled WGS sequence"/>
</dbReference>